<accession>A0ABU6T736</accession>
<proteinExistence type="predicted"/>
<sequence length="169" mass="18000">MEQIPQHGEEAASAAASSSPSSSSSPFTAKLHELLGESDTEEGTDEGSLCFQEEVVEGVMQDFYKEIAAFSSKSKVFINQGDNNESCGASVSDNGSSVMAGIAGAGGFPVTEYGFFEGLGSDDGLLEFGGFLENNDENENININNSKKKKKMEEVLDDDDDEWLGMLLS</sequence>
<name>A0ABU6T736_9FABA</name>
<feature type="region of interest" description="Disordered" evidence="1">
    <location>
        <begin position="1"/>
        <end position="47"/>
    </location>
</feature>
<keyword evidence="3" id="KW-1185">Reference proteome</keyword>
<feature type="compositionally biased region" description="Low complexity" evidence="1">
    <location>
        <begin position="11"/>
        <end position="26"/>
    </location>
</feature>
<reference evidence="2 3" key="1">
    <citation type="journal article" date="2023" name="Plants (Basel)">
        <title>Bridging the Gap: Combining Genomics and Transcriptomics Approaches to Understand Stylosanthes scabra, an Orphan Legume from the Brazilian Caatinga.</title>
        <authorList>
            <person name="Ferreira-Neto J.R.C."/>
            <person name="da Silva M.D."/>
            <person name="Binneck E."/>
            <person name="de Melo N.F."/>
            <person name="da Silva R.H."/>
            <person name="de Melo A.L.T.M."/>
            <person name="Pandolfi V."/>
            <person name="Bustamante F.O."/>
            <person name="Brasileiro-Vidal A.C."/>
            <person name="Benko-Iseppon A.M."/>
        </authorList>
    </citation>
    <scope>NUCLEOTIDE SEQUENCE [LARGE SCALE GENOMIC DNA]</scope>
    <source>
        <tissue evidence="2">Leaves</tissue>
    </source>
</reference>
<evidence type="ECO:0000313" key="2">
    <source>
        <dbReference type="EMBL" id="MED6144344.1"/>
    </source>
</evidence>
<organism evidence="2 3">
    <name type="scientific">Stylosanthes scabra</name>
    <dbReference type="NCBI Taxonomy" id="79078"/>
    <lineage>
        <taxon>Eukaryota</taxon>
        <taxon>Viridiplantae</taxon>
        <taxon>Streptophyta</taxon>
        <taxon>Embryophyta</taxon>
        <taxon>Tracheophyta</taxon>
        <taxon>Spermatophyta</taxon>
        <taxon>Magnoliopsida</taxon>
        <taxon>eudicotyledons</taxon>
        <taxon>Gunneridae</taxon>
        <taxon>Pentapetalae</taxon>
        <taxon>rosids</taxon>
        <taxon>fabids</taxon>
        <taxon>Fabales</taxon>
        <taxon>Fabaceae</taxon>
        <taxon>Papilionoideae</taxon>
        <taxon>50 kb inversion clade</taxon>
        <taxon>dalbergioids sensu lato</taxon>
        <taxon>Dalbergieae</taxon>
        <taxon>Pterocarpus clade</taxon>
        <taxon>Stylosanthes</taxon>
    </lineage>
</organism>
<dbReference type="PANTHER" id="PTHR37265">
    <property type="entry name" value="OS01G0195300 PROTEIN"/>
    <property type="match status" value="1"/>
</dbReference>
<dbReference type="Proteomes" id="UP001341840">
    <property type="component" value="Unassembled WGS sequence"/>
</dbReference>
<evidence type="ECO:0000256" key="1">
    <source>
        <dbReference type="SAM" id="MobiDB-lite"/>
    </source>
</evidence>
<gene>
    <name evidence="2" type="ORF">PIB30_014877</name>
</gene>
<comment type="caution">
    <text evidence="2">The sequence shown here is derived from an EMBL/GenBank/DDBJ whole genome shotgun (WGS) entry which is preliminary data.</text>
</comment>
<dbReference type="EMBL" id="JASCZI010090661">
    <property type="protein sequence ID" value="MED6144344.1"/>
    <property type="molecule type" value="Genomic_DNA"/>
</dbReference>
<protein>
    <submittedName>
        <fullName evidence="2">Uncharacterized protein</fullName>
    </submittedName>
</protein>
<evidence type="ECO:0000313" key="3">
    <source>
        <dbReference type="Proteomes" id="UP001341840"/>
    </source>
</evidence>
<feature type="compositionally biased region" description="Acidic residues" evidence="1">
    <location>
        <begin position="36"/>
        <end position="45"/>
    </location>
</feature>
<dbReference type="PANTHER" id="PTHR37265:SF8">
    <property type="match status" value="1"/>
</dbReference>